<evidence type="ECO:0000313" key="4">
    <source>
        <dbReference type="Proteomes" id="UP000660262"/>
    </source>
</evidence>
<name>A0A830HGN1_9CHLO</name>
<dbReference type="InterPro" id="IPR029488">
    <property type="entry name" value="Hmw/CFAP97"/>
</dbReference>
<dbReference type="EMBL" id="BNJQ01000008">
    <property type="protein sequence ID" value="GHP04801.1"/>
    <property type="molecule type" value="Genomic_DNA"/>
</dbReference>
<gene>
    <name evidence="3" type="ORF">PPROV_000355300</name>
</gene>
<comment type="caution">
    <text evidence="3">The sequence shown here is derived from an EMBL/GenBank/DDBJ whole genome shotgun (WGS) entry which is preliminary data.</text>
</comment>
<sequence length="214" mass="24202">MAANTNAMPPVLNPVINPTRKECEDRHLVRRLENTKARINNAPPRSAPHLANNAKKRLAEQQRVEKIENENAILLSKLTAIARSPPTYPAPGNNTQNYDVVEPGTPEQLVALSPSPSQASTTSTSTRSRPSSAKSFQARQRERKIMEENRAMLRRLESARGSLKPKKWERHAEQHAYLRDLRSNLPRHVRERRAVQDEEAEYAAAVAHQPDFEV</sequence>
<feature type="region of interest" description="Disordered" evidence="2">
    <location>
        <begin position="108"/>
        <end position="141"/>
    </location>
</feature>
<reference evidence="3" key="1">
    <citation type="submission" date="2020-10" db="EMBL/GenBank/DDBJ databases">
        <title>Unveiling of a novel bifunctional photoreceptor, Dualchrome1, isolated from a cosmopolitan green alga.</title>
        <authorList>
            <person name="Suzuki S."/>
            <person name="Kawachi M."/>
        </authorList>
    </citation>
    <scope>NUCLEOTIDE SEQUENCE</scope>
    <source>
        <strain evidence="3">NIES 2893</strain>
    </source>
</reference>
<dbReference type="InterPro" id="IPR038791">
    <property type="entry name" value="Cfap97/Hemingway"/>
</dbReference>
<dbReference type="PANTHER" id="PTHR23035:SF2">
    <property type="entry name" value="KIAA1430 HOMOLOGUE"/>
    <property type="match status" value="1"/>
</dbReference>
<dbReference type="Proteomes" id="UP000660262">
    <property type="component" value="Unassembled WGS sequence"/>
</dbReference>
<evidence type="ECO:0008006" key="5">
    <source>
        <dbReference type="Google" id="ProtNLM"/>
    </source>
</evidence>
<dbReference type="OrthoDB" id="2163395at2759"/>
<proteinExistence type="inferred from homology"/>
<feature type="compositionally biased region" description="Low complexity" evidence="2">
    <location>
        <begin position="113"/>
        <end position="135"/>
    </location>
</feature>
<evidence type="ECO:0000256" key="1">
    <source>
        <dbReference type="ARBA" id="ARBA00008315"/>
    </source>
</evidence>
<dbReference type="PANTHER" id="PTHR23035">
    <property type="entry name" value="CILIA- AND FLAGELLA-ASSOCIATED PROTEIN 97-RELATED"/>
    <property type="match status" value="1"/>
</dbReference>
<comment type="similarity">
    <text evidence="1">Belongs to the CFAP97 family.</text>
</comment>
<evidence type="ECO:0000313" key="3">
    <source>
        <dbReference type="EMBL" id="GHP04801.1"/>
    </source>
</evidence>
<evidence type="ECO:0000256" key="2">
    <source>
        <dbReference type="SAM" id="MobiDB-lite"/>
    </source>
</evidence>
<dbReference type="Pfam" id="PF13879">
    <property type="entry name" value="Hmw_CFAP97"/>
    <property type="match status" value="1"/>
</dbReference>
<keyword evidence="4" id="KW-1185">Reference proteome</keyword>
<accession>A0A830HGN1</accession>
<protein>
    <recommendedName>
        <fullName evidence="5">Cilia- and flagella-associated protein 97</fullName>
    </recommendedName>
</protein>
<dbReference type="AlphaFoldDB" id="A0A830HGN1"/>
<organism evidence="3 4">
    <name type="scientific">Pycnococcus provasolii</name>
    <dbReference type="NCBI Taxonomy" id="41880"/>
    <lineage>
        <taxon>Eukaryota</taxon>
        <taxon>Viridiplantae</taxon>
        <taxon>Chlorophyta</taxon>
        <taxon>Pseudoscourfieldiophyceae</taxon>
        <taxon>Pseudoscourfieldiales</taxon>
        <taxon>Pycnococcaceae</taxon>
        <taxon>Pycnococcus</taxon>
    </lineage>
</organism>